<organism evidence="2 3">
    <name type="scientific">Fictibacillus barbaricus</name>
    <dbReference type="NCBI Taxonomy" id="182136"/>
    <lineage>
        <taxon>Bacteria</taxon>
        <taxon>Bacillati</taxon>
        <taxon>Bacillota</taxon>
        <taxon>Bacilli</taxon>
        <taxon>Bacillales</taxon>
        <taxon>Fictibacillaceae</taxon>
        <taxon>Fictibacillus</taxon>
    </lineage>
</organism>
<dbReference type="Proteomes" id="UP001258181">
    <property type="component" value="Unassembled WGS sequence"/>
</dbReference>
<evidence type="ECO:0000256" key="1">
    <source>
        <dbReference type="SAM" id="Phobius"/>
    </source>
</evidence>
<gene>
    <name evidence="2" type="ORF">J2X07_000686</name>
</gene>
<evidence type="ECO:0000313" key="2">
    <source>
        <dbReference type="EMBL" id="MDR7071711.1"/>
    </source>
</evidence>
<comment type="caution">
    <text evidence="2">The sequence shown here is derived from an EMBL/GenBank/DDBJ whole genome shotgun (WGS) entry which is preliminary data.</text>
</comment>
<keyword evidence="1" id="KW-0812">Transmembrane</keyword>
<evidence type="ECO:0000313" key="3">
    <source>
        <dbReference type="Proteomes" id="UP001258181"/>
    </source>
</evidence>
<protein>
    <submittedName>
        <fullName evidence="2">Uncharacterized protein</fullName>
    </submittedName>
</protein>
<sequence>MTGYFLFILIAFFSFSLLSTIIKSILKRNWILLHTTFNEENYFRITGKLKEAGVNYRTEIPVNVRARNFNENKQFDIYVKKEEEYKAASALRI</sequence>
<proteinExistence type="predicted"/>
<dbReference type="EMBL" id="JAVDWA010000001">
    <property type="protein sequence ID" value="MDR7071711.1"/>
    <property type="molecule type" value="Genomic_DNA"/>
</dbReference>
<feature type="transmembrane region" description="Helical" evidence="1">
    <location>
        <begin position="6"/>
        <end position="26"/>
    </location>
</feature>
<dbReference type="RefSeq" id="WP_310256408.1">
    <property type="nucleotide sequence ID" value="NZ_JAVDWA010000001.1"/>
</dbReference>
<name>A0ABU1TWV7_9BACL</name>
<keyword evidence="1" id="KW-0472">Membrane</keyword>
<reference evidence="2 3" key="1">
    <citation type="submission" date="2023-07" db="EMBL/GenBank/DDBJ databases">
        <title>Sorghum-associated microbial communities from plants grown in Nebraska, USA.</title>
        <authorList>
            <person name="Schachtman D."/>
        </authorList>
    </citation>
    <scope>NUCLEOTIDE SEQUENCE [LARGE SCALE GENOMIC DNA]</scope>
    <source>
        <strain evidence="2 3">BE211</strain>
    </source>
</reference>
<accession>A0ABU1TWV7</accession>
<keyword evidence="3" id="KW-1185">Reference proteome</keyword>
<keyword evidence="1" id="KW-1133">Transmembrane helix</keyword>